<proteinExistence type="predicted"/>
<sequence length="124" mass="14847">MTIAINDNAGSVELKSLIYELANIVELFQPVEYFEIETLYKRLKDFEGYTIKNTADHKIRSIRQVLSLMEKMDMLLRQDGYYILNKNISCYNVMFRISRKEFNDFRIMYLNRLNKCQKSRVNVL</sequence>
<comment type="caution">
    <text evidence="1">The sequence shown here is derived from an EMBL/GenBank/DDBJ whole genome shotgun (WGS) entry which is preliminary data.</text>
</comment>
<name>A0A3E2TDA7_9FIRM</name>
<organism evidence="1 2">
    <name type="scientific">Coprococcus catus</name>
    <dbReference type="NCBI Taxonomy" id="116085"/>
    <lineage>
        <taxon>Bacteria</taxon>
        <taxon>Bacillati</taxon>
        <taxon>Bacillota</taxon>
        <taxon>Clostridia</taxon>
        <taxon>Lachnospirales</taxon>
        <taxon>Lachnospiraceae</taxon>
        <taxon>Coprococcus</taxon>
    </lineage>
</organism>
<gene>
    <name evidence="1" type="ORF">DW070_15985</name>
</gene>
<dbReference type="AlphaFoldDB" id="A0A3E2TDA7"/>
<reference evidence="1 2" key="1">
    <citation type="submission" date="2018-08" db="EMBL/GenBank/DDBJ databases">
        <title>A genome reference for cultivated species of the human gut microbiota.</title>
        <authorList>
            <person name="Zou Y."/>
            <person name="Xue W."/>
            <person name="Luo G."/>
        </authorList>
    </citation>
    <scope>NUCLEOTIDE SEQUENCE [LARGE SCALE GENOMIC DNA]</scope>
    <source>
        <strain evidence="1 2">AF45-17</strain>
    </source>
</reference>
<evidence type="ECO:0000313" key="2">
    <source>
        <dbReference type="Proteomes" id="UP000260773"/>
    </source>
</evidence>
<protein>
    <submittedName>
        <fullName evidence="1">Uncharacterized protein</fullName>
    </submittedName>
</protein>
<dbReference type="Proteomes" id="UP000260773">
    <property type="component" value="Unassembled WGS sequence"/>
</dbReference>
<evidence type="ECO:0000313" key="1">
    <source>
        <dbReference type="EMBL" id="RGB73138.1"/>
    </source>
</evidence>
<accession>A0A3E2TDA7</accession>
<dbReference type="EMBL" id="QVEP01000068">
    <property type="protein sequence ID" value="RGB73138.1"/>
    <property type="molecule type" value="Genomic_DNA"/>
</dbReference>